<evidence type="ECO:0000256" key="1">
    <source>
        <dbReference type="ARBA" id="ARBA00022729"/>
    </source>
</evidence>
<name>A0A9X3FM06_9LACT</name>
<dbReference type="AlphaFoldDB" id="A0A9X3FM06"/>
<dbReference type="SMART" id="SM00062">
    <property type="entry name" value="PBPb"/>
    <property type="match status" value="1"/>
</dbReference>
<dbReference type="InterPro" id="IPR001638">
    <property type="entry name" value="Solute-binding_3/MltF_N"/>
</dbReference>
<dbReference type="RefSeq" id="WP_268751609.1">
    <property type="nucleotide sequence ID" value="NZ_JAPRFQ010000001.1"/>
</dbReference>
<gene>
    <name evidence="4" type="ORF">OW157_01735</name>
</gene>
<keyword evidence="1 2" id="KW-0732">Signal</keyword>
<feature type="chain" id="PRO_5040976525" evidence="2">
    <location>
        <begin position="20"/>
        <end position="268"/>
    </location>
</feature>
<keyword evidence="5" id="KW-1185">Reference proteome</keyword>
<dbReference type="Proteomes" id="UP001146670">
    <property type="component" value="Unassembled WGS sequence"/>
</dbReference>
<protein>
    <submittedName>
        <fullName evidence="4">Transporter substrate-binding domain-containing protein</fullName>
    </submittedName>
</protein>
<organism evidence="4 5">
    <name type="scientific">Aerococcus kribbianus</name>
    <dbReference type="NCBI Taxonomy" id="2999064"/>
    <lineage>
        <taxon>Bacteria</taxon>
        <taxon>Bacillati</taxon>
        <taxon>Bacillota</taxon>
        <taxon>Bacilli</taxon>
        <taxon>Lactobacillales</taxon>
        <taxon>Aerococcaceae</taxon>
        <taxon>Aerococcus</taxon>
    </lineage>
</organism>
<proteinExistence type="predicted"/>
<dbReference type="PANTHER" id="PTHR35936:SF19">
    <property type="entry name" value="AMINO-ACID-BINDING PROTEIN YXEM-RELATED"/>
    <property type="match status" value="1"/>
</dbReference>
<evidence type="ECO:0000313" key="5">
    <source>
        <dbReference type="Proteomes" id="UP001146670"/>
    </source>
</evidence>
<comment type="caution">
    <text evidence="4">The sequence shown here is derived from an EMBL/GenBank/DDBJ whole genome shotgun (WGS) entry which is preliminary data.</text>
</comment>
<dbReference type="EMBL" id="JAPRFR010000001">
    <property type="protein sequence ID" value="MCZ0725285.1"/>
    <property type="molecule type" value="Genomic_DNA"/>
</dbReference>
<dbReference type="PROSITE" id="PS51257">
    <property type="entry name" value="PROKAR_LIPOPROTEIN"/>
    <property type="match status" value="1"/>
</dbReference>
<dbReference type="Pfam" id="PF00497">
    <property type="entry name" value="SBP_bac_3"/>
    <property type="match status" value="1"/>
</dbReference>
<evidence type="ECO:0000256" key="2">
    <source>
        <dbReference type="SAM" id="SignalP"/>
    </source>
</evidence>
<evidence type="ECO:0000313" key="4">
    <source>
        <dbReference type="EMBL" id="MCZ0725285.1"/>
    </source>
</evidence>
<feature type="domain" description="Solute-binding protein family 3/N-terminal" evidence="3">
    <location>
        <begin position="32"/>
        <end position="263"/>
    </location>
</feature>
<feature type="signal peptide" evidence="2">
    <location>
        <begin position="1"/>
        <end position="19"/>
    </location>
</feature>
<evidence type="ECO:0000259" key="3">
    <source>
        <dbReference type="SMART" id="SM00062"/>
    </source>
</evidence>
<dbReference type="PANTHER" id="PTHR35936">
    <property type="entry name" value="MEMBRANE-BOUND LYTIC MUREIN TRANSGLYCOSYLASE F"/>
    <property type="match status" value="1"/>
</dbReference>
<dbReference type="Gene3D" id="3.40.190.10">
    <property type="entry name" value="Periplasmic binding protein-like II"/>
    <property type="match status" value="2"/>
</dbReference>
<reference evidence="4" key="1">
    <citation type="submission" date="2022-12" db="EMBL/GenBank/DDBJ databases">
        <title>Description and comparative metabolic analysis of Aerococcus sp. nov., isolated from the feces of a pig.</title>
        <authorList>
            <person name="Chang Y.-H."/>
        </authorList>
    </citation>
    <scope>NUCLEOTIDE SEQUENCE</scope>
    <source>
        <strain evidence="4">YH-aer222</strain>
    </source>
</reference>
<sequence>MFKKSLLALASIMVLAACGQTTSQEEEGQGTVVTVAVENASKPLSFTDENGDLTGYEVETIQALDEVIDDFHFNIESVDAEGSQVGLDSGKYQMIGGGLYKTPEREDLYLFPDEASGASVIRIYKRADDDSIQGLDDLVGKTVHPVTPNGGIFNLLTAYNDEHPDNQIEIQLGESGDFAQRFQALDEGVSDAVVMPSNLGANEIIDQLDLNVDAVEEPVQVNQTYFVLAPDQEDLKEALDQGLAELKENGKLQELSEKWYGENMFQYE</sequence>
<dbReference type="SUPFAM" id="SSF53850">
    <property type="entry name" value="Periplasmic binding protein-like II"/>
    <property type="match status" value="1"/>
</dbReference>
<accession>A0A9X3FM06</accession>